<accession>A0ABX8UZ69</accession>
<dbReference type="EMBL" id="CP080096">
    <property type="protein sequence ID" value="QYD73951.1"/>
    <property type="molecule type" value="Genomic_DNA"/>
</dbReference>
<keyword evidence="1" id="KW-0472">Membrane</keyword>
<keyword evidence="3" id="KW-1185">Reference proteome</keyword>
<dbReference type="Proteomes" id="UP000826462">
    <property type="component" value="Chromosome 2"/>
</dbReference>
<feature type="transmembrane region" description="Helical" evidence="1">
    <location>
        <begin position="76"/>
        <end position="94"/>
    </location>
</feature>
<gene>
    <name evidence="2" type="ORF">KZJ38_34835</name>
</gene>
<keyword evidence="1" id="KW-0812">Transmembrane</keyword>
<organism evidence="2 3">
    <name type="scientific">Paraburkholderia edwinii</name>
    <dbReference type="NCBI Taxonomy" id="2861782"/>
    <lineage>
        <taxon>Bacteria</taxon>
        <taxon>Pseudomonadati</taxon>
        <taxon>Pseudomonadota</taxon>
        <taxon>Betaproteobacteria</taxon>
        <taxon>Burkholderiales</taxon>
        <taxon>Burkholderiaceae</taxon>
        <taxon>Paraburkholderia</taxon>
    </lineage>
</organism>
<reference evidence="2 3" key="1">
    <citation type="submission" date="2021-07" db="EMBL/GenBank/DDBJ databases">
        <title>Paraburkholderia edwinii protects Aspergillus sp. from phenazines by acting as a toxin sponge.</title>
        <authorList>
            <person name="Dahlstrom K.M."/>
            <person name="Newman D.K."/>
        </authorList>
    </citation>
    <scope>NUCLEOTIDE SEQUENCE [LARGE SCALE GENOMIC DNA]</scope>
    <source>
        <strain evidence="2 3">Pe01</strain>
    </source>
</reference>
<keyword evidence="1" id="KW-1133">Transmembrane helix</keyword>
<evidence type="ECO:0000313" key="3">
    <source>
        <dbReference type="Proteomes" id="UP000826462"/>
    </source>
</evidence>
<evidence type="ECO:0000313" key="2">
    <source>
        <dbReference type="EMBL" id="QYD73951.1"/>
    </source>
</evidence>
<proteinExistence type="predicted"/>
<protein>
    <submittedName>
        <fullName evidence="2">Uncharacterized protein</fullName>
    </submittedName>
</protein>
<name>A0ABX8UZ69_9BURK</name>
<evidence type="ECO:0000256" key="1">
    <source>
        <dbReference type="SAM" id="Phobius"/>
    </source>
</evidence>
<feature type="transmembrane region" description="Helical" evidence="1">
    <location>
        <begin position="47"/>
        <end position="64"/>
    </location>
</feature>
<sequence>MQYVWPFLVGAFLCNSIPHLCAGLQGRLFPTPFARPPGVGDSSPIVNVVWGFVNLVIASVIAWYRWDMSGAVPDGVAALFGGLVMALSLAFHFGKVQRRKSTQT</sequence>